<dbReference type="InterPro" id="IPR036047">
    <property type="entry name" value="F-box-like_dom_sf"/>
</dbReference>
<accession>A0A5N5QEA5</accession>
<evidence type="ECO:0000313" key="4">
    <source>
        <dbReference type="Proteomes" id="UP000383932"/>
    </source>
</evidence>
<dbReference type="EMBL" id="SSOP01000213">
    <property type="protein sequence ID" value="KAB5589949.1"/>
    <property type="molecule type" value="Genomic_DNA"/>
</dbReference>
<feature type="region of interest" description="Disordered" evidence="1">
    <location>
        <begin position="24"/>
        <end position="46"/>
    </location>
</feature>
<evidence type="ECO:0000256" key="1">
    <source>
        <dbReference type="SAM" id="MobiDB-lite"/>
    </source>
</evidence>
<dbReference type="InterPro" id="IPR036322">
    <property type="entry name" value="WD40_repeat_dom_sf"/>
</dbReference>
<proteinExistence type="predicted"/>
<dbReference type="Pfam" id="PF00646">
    <property type="entry name" value="F-box"/>
    <property type="match status" value="1"/>
</dbReference>
<dbReference type="InterPro" id="IPR001810">
    <property type="entry name" value="F-box_dom"/>
</dbReference>
<name>A0A5N5QEA5_9AGAM</name>
<dbReference type="OrthoDB" id="2745718at2759"/>
<dbReference type="Proteomes" id="UP000383932">
    <property type="component" value="Unassembled WGS sequence"/>
</dbReference>
<organism evidence="3 4">
    <name type="scientific">Ceratobasidium theobromae</name>
    <dbReference type="NCBI Taxonomy" id="1582974"/>
    <lineage>
        <taxon>Eukaryota</taxon>
        <taxon>Fungi</taxon>
        <taxon>Dikarya</taxon>
        <taxon>Basidiomycota</taxon>
        <taxon>Agaricomycotina</taxon>
        <taxon>Agaricomycetes</taxon>
        <taxon>Cantharellales</taxon>
        <taxon>Ceratobasidiaceae</taxon>
        <taxon>Ceratobasidium</taxon>
    </lineage>
</organism>
<gene>
    <name evidence="3" type="ORF">CTheo_6607</name>
</gene>
<evidence type="ECO:0000313" key="3">
    <source>
        <dbReference type="EMBL" id="KAB5589949.1"/>
    </source>
</evidence>
<comment type="caution">
    <text evidence="3">The sequence shown here is derived from an EMBL/GenBank/DDBJ whole genome shotgun (WGS) entry which is preliminary data.</text>
</comment>
<reference evidence="3 4" key="1">
    <citation type="journal article" date="2019" name="Fungal Biol. Biotechnol.">
        <title>Draft genome sequence of fastidious pathogen Ceratobasidium theobromae, which causes vascular-streak dieback in Theobroma cacao.</title>
        <authorList>
            <person name="Ali S.S."/>
            <person name="Asman A."/>
            <person name="Shao J."/>
            <person name="Firmansyah A.P."/>
            <person name="Susilo A.W."/>
            <person name="Rosmana A."/>
            <person name="McMahon P."/>
            <person name="Junaid M."/>
            <person name="Guest D."/>
            <person name="Kheng T.Y."/>
            <person name="Meinhardt L.W."/>
            <person name="Bailey B.A."/>
        </authorList>
    </citation>
    <scope>NUCLEOTIDE SEQUENCE [LARGE SCALE GENOMIC DNA]</scope>
    <source>
        <strain evidence="3 4">CT2</strain>
    </source>
</reference>
<dbReference type="SMART" id="SM00256">
    <property type="entry name" value="FBOX"/>
    <property type="match status" value="1"/>
</dbReference>
<evidence type="ECO:0000259" key="2">
    <source>
        <dbReference type="SMART" id="SM00256"/>
    </source>
</evidence>
<dbReference type="AlphaFoldDB" id="A0A5N5QEA5"/>
<dbReference type="SUPFAM" id="SSF81383">
    <property type="entry name" value="F-box domain"/>
    <property type="match status" value="1"/>
</dbReference>
<dbReference type="Gene3D" id="1.20.1280.50">
    <property type="match status" value="1"/>
</dbReference>
<feature type="domain" description="F-box" evidence="2">
    <location>
        <begin position="78"/>
        <end position="117"/>
    </location>
</feature>
<sequence>MPGVICYRTPSQDCALLGHLYRSSPHSDTTVRPPRHERQSVRPRNSTITCPPPLAFPLNSNRTLELPALSVSSLLVLLPEVILLILAELPGQDIVRCRYVCRILKEFIDQSAVLQYIAQADVRGLEPLRHSGLAHLRLSYLLLRERNWEMFGSTPGIQVALTNTLYSDDDPTPKPHFINNAGKLLLYCGQRLVVHSLRPRGLVTTKEYELPGLENSRHVATIQEDILAFCSTDAVQLYSIPTNEVIRVLSAPQRGVIDSVCGRGSYVVALFHPERRCNGVLIWNWKCGSLIGMFHCADTPVLSFTLLNDVTLVVVRTNRDAGSVRLDTYNIGVRSVTFRSSLALPDAHPTKWYAKADIYAGSNLAQSGSERFNDEEGVVVVDIELRIRAAHFNGDTTEQLSTILVLHKRAVLNSFFITPPGRSPELISWPLWSANQFRVITGVRLTSQYSIWGHRIVTIGPESDQISLFDFGPIGVRMASQVWKPGSSWGANTIRGGGVSVRAALAQRARTLVRANAFKVGVGWFDGMKPMADQMPYVVSVRRGVVGVEDAMLDGECIVTLV</sequence>
<dbReference type="SUPFAM" id="SSF50978">
    <property type="entry name" value="WD40 repeat-like"/>
    <property type="match status" value="1"/>
</dbReference>
<keyword evidence="4" id="KW-1185">Reference proteome</keyword>
<protein>
    <submittedName>
        <fullName evidence="3">F-box domain-containing protein</fullName>
    </submittedName>
</protein>